<dbReference type="EMBL" id="JBHSEN010000001">
    <property type="protein sequence ID" value="MFC4428569.1"/>
    <property type="molecule type" value="Genomic_DNA"/>
</dbReference>
<accession>A0ABV8XSK9</accession>
<dbReference type="Gene3D" id="3.40.50.300">
    <property type="entry name" value="P-loop containing nucleotide triphosphate hydrolases"/>
    <property type="match status" value="1"/>
</dbReference>
<keyword evidence="3 5" id="KW-0067">ATP-binding</keyword>
<dbReference type="Pfam" id="PF00005">
    <property type="entry name" value="ABC_tran"/>
    <property type="match status" value="1"/>
</dbReference>
<dbReference type="PANTHER" id="PTHR42781:SF4">
    <property type="entry name" value="SPERMIDINE_PUTRESCINE IMPORT ATP-BINDING PROTEIN POTA"/>
    <property type="match status" value="1"/>
</dbReference>
<evidence type="ECO:0000259" key="4">
    <source>
        <dbReference type="PROSITE" id="PS50893"/>
    </source>
</evidence>
<feature type="domain" description="ABC transporter" evidence="4">
    <location>
        <begin position="1"/>
        <end position="213"/>
    </location>
</feature>
<keyword evidence="2" id="KW-0547">Nucleotide-binding</keyword>
<gene>
    <name evidence="5" type="ORF">ACFO0K_02610</name>
</gene>
<dbReference type="Proteomes" id="UP001595965">
    <property type="component" value="Unassembled WGS sequence"/>
</dbReference>
<sequence length="213" mass="22904">MTGLDCRVVVPERGVELAFTVDEGQTLALTGPNGSGKSTVLSALAGWLRPDTGHARLGDRALFDLAAGRNSWIPARRRNVGYLTQDPLLFPHFTAEANVAFGLARAGVVGRRNRREAARDWLERVGVGQLASRRPGEMSGGQAQRTAIARVLASGPELVLLDEPLSALDAQVVPTIRELLAEVLTGRTTVLITHHEADVVALADAEFRIESRD</sequence>
<dbReference type="SMART" id="SM00382">
    <property type="entry name" value="AAA"/>
    <property type="match status" value="1"/>
</dbReference>
<evidence type="ECO:0000313" key="6">
    <source>
        <dbReference type="Proteomes" id="UP001595965"/>
    </source>
</evidence>
<reference evidence="6" key="1">
    <citation type="journal article" date="2019" name="Int. J. Syst. Evol. Microbiol.">
        <title>The Global Catalogue of Microorganisms (GCM) 10K type strain sequencing project: providing services to taxonomists for standard genome sequencing and annotation.</title>
        <authorList>
            <consortium name="The Broad Institute Genomics Platform"/>
            <consortium name="The Broad Institute Genome Sequencing Center for Infectious Disease"/>
            <person name="Wu L."/>
            <person name="Ma J."/>
        </authorList>
    </citation>
    <scope>NUCLEOTIDE SEQUENCE [LARGE SCALE GENOMIC DNA]</scope>
    <source>
        <strain evidence="6">CGMCC 1.12125</strain>
    </source>
</reference>
<evidence type="ECO:0000313" key="5">
    <source>
        <dbReference type="EMBL" id="MFC4428569.1"/>
    </source>
</evidence>
<dbReference type="PANTHER" id="PTHR42781">
    <property type="entry name" value="SPERMIDINE/PUTRESCINE IMPORT ATP-BINDING PROTEIN POTA"/>
    <property type="match status" value="1"/>
</dbReference>
<dbReference type="GO" id="GO:0005524">
    <property type="term" value="F:ATP binding"/>
    <property type="evidence" value="ECO:0007669"/>
    <property type="project" value="UniProtKB-KW"/>
</dbReference>
<organism evidence="5 6">
    <name type="scientific">Citricoccus alkalitolerans</name>
    <dbReference type="NCBI Taxonomy" id="246603"/>
    <lineage>
        <taxon>Bacteria</taxon>
        <taxon>Bacillati</taxon>
        <taxon>Actinomycetota</taxon>
        <taxon>Actinomycetes</taxon>
        <taxon>Micrococcales</taxon>
        <taxon>Micrococcaceae</taxon>
        <taxon>Citricoccus</taxon>
    </lineage>
</organism>
<evidence type="ECO:0000256" key="3">
    <source>
        <dbReference type="ARBA" id="ARBA00022840"/>
    </source>
</evidence>
<dbReference type="InterPro" id="IPR003593">
    <property type="entry name" value="AAA+_ATPase"/>
</dbReference>
<dbReference type="PROSITE" id="PS50893">
    <property type="entry name" value="ABC_TRANSPORTER_2"/>
    <property type="match status" value="1"/>
</dbReference>
<evidence type="ECO:0000256" key="1">
    <source>
        <dbReference type="ARBA" id="ARBA00022448"/>
    </source>
</evidence>
<protein>
    <submittedName>
        <fullName evidence="5">ATP-binding cassette domain-containing protein</fullName>
    </submittedName>
</protein>
<dbReference type="InterPro" id="IPR050093">
    <property type="entry name" value="ABC_SmlMolc_Importer"/>
</dbReference>
<dbReference type="InterPro" id="IPR003439">
    <property type="entry name" value="ABC_transporter-like_ATP-bd"/>
</dbReference>
<dbReference type="SUPFAM" id="SSF52540">
    <property type="entry name" value="P-loop containing nucleoside triphosphate hydrolases"/>
    <property type="match status" value="1"/>
</dbReference>
<keyword evidence="1" id="KW-0813">Transport</keyword>
<dbReference type="InterPro" id="IPR027417">
    <property type="entry name" value="P-loop_NTPase"/>
</dbReference>
<keyword evidence="6" id="KW-1185">Reference proteome</keyword>
<proteinExistence type="predicted"/>
<name>A0ABV8XSK9_9MICC</name>
<comment type="caution">
    <text evidence="5">The sequence shown here is derived from an EMBL/GenBank/DDBJ whole genome shotgun (WGS) entry which is preliminary data.</text>
</comment>
<dbReference type="RefSeq" id="WP_344229861.1">
    <property type="nucleotide sequence ID" value="NZ_BAAALH010000002.1"/>
</dbReference>
<evidence type="ECO:0000256" key="2">
    <source>
        <dbReference type="ARBA" id="ARBA00022741"/>
    </source>
</evidence>